<sequence length="346" mass="38521">MPTAVPYHRNSDNESEASEGHSNPAEDDYAEFSRDGSPSLLELEADDFPTYFTEREGRLFHSSTSPYPLPADAPEQERLKGIHALANQLIGANYTSPVSNILAQDPNRQKNVLDLCTGTGTWVMEMAEDFPHILFTGIDIVPIATRYPLPNVNFEIGDITEELRWQNALFDFVHARGISLSVHDYRAILPEVIRVLRPGGIFLSCEWDLGVSFHPDSPHATETALHAPASTQFYQVLNAALESRGIRTVMSQITGYLHESSAFDDIQPNAFYVPVGTWHDNPRMQDLGRGFLATQSRLADSVKPFLKQVGHPQAYVDGLVREFVEELRTTDGLVGTYRLVHGIKSG</sequence>
<evidence type="ECO:0000256" key="1">
    <source>
        <dbReference type="SAM" id="MobiDB-lite"/>
    </source>
</evidence>
<organism evidence="3 4">
    <name type="scientific">Macrolepiota fuliginosa MF-IS2</name>
    <dbReference type="NCBI Taxonomy" id="1400762"/>
    <lineage>
        <taxon>Eukaryota</taxon>
        <taxon>Fungi</taxon>
        <taxon>Dikarya</taxon>
        <taxon>Basidiomycota</taxon>
        <taxon>Agaricomycotina</taxon>
        <taxon>Agaricomycetes</taxon>
        <taxon>Agaricomycetidae</taxon>
        <taxon>Agaricales</taxon>
        <taxon>Agaricineae</taxon>
        <taxon>Agaricaceae</taxon>
        <taxon>Macrolepiota</taxon>
    </lineage>
</organism>
<dbReference type="InterPro" id="IPR025714">
    <property type="entry name" value="Methyltranfer_dom"/>
</dbReference>
<name>A0A9P6C015_9AGAR</name>
<dbReference type="EMBL" id="MU151226">
    <property type="protein sequence ID" value="KAF9446856.1"/>
    <property type="molecule type" value="Genomic_DNA"/>
</dbReference>
<dbReference type="InterPro" id="IPR029063">
    <property type="entry name" value="SAM-dependent_MTases_sf"/>
</dbReference>
<dbReference type="Gene3D" id="3.40.50.150">
    <property type="entry name" value="Vaccinia Virus protein VP39"/>
    <property type="match status" value="1"/>
</dbReference>
<dbReference type="PANTHER" id="PTHR43591">
    <property type="entry name" value="METHYLTRANSFERASE"/>
    <property type="match status" value="1"/>
</dbReference>
<keyword evidence="3" id="KW-0808">Transferase</keyword>
<evidence type="ECO:0000313" key="4">
    <source>
        <dbReference type="Proteomes" id="UP000807342"/>
    </source>
</evidence>
<evidence type="ECO:0000313" key="3">
    <source>
        <dbReference type="EMBL" id="KAF9446856.1"/>
    </source>
</evidence>
<dbReference type="AlphaFoldDB" id="A0A9P6C015"/>
<feature type="region of interest" description="Disordered" evidence="1">
    <location>
        <begin position="1"/>
        <end position="38"/>
    </location>
</feature>
<dbReference type="PANTHER" id="PTHR43591:SF110">
    <property type="entry name" value="RHODANESE DOMAIN-CONTAINING PROTEIN"/>
    <property type="match status" value="1"/>
</dbReference>
<dbReference type="CDD" id="cd02440">
    <property type="entry name" value="AdoMet_MTases"/>
    <property type="match status" value="1"/>
</dbReference>
<dbReference type="Proteomes" id="UP000807342">
    <property type="component" value="Unassembled WGS sequence"/>
</dbReference>
<accession>A0A9P6C015</accession>
<dbReference type="Pfam" id="PF13847">
    <property type="entry name" value="Methyltransf_31"/>
    <property type="match status" value="1"/>
</dbReference>
<dbReference type="SUPFAM" id="SSF53335">
    <property type="entry name" value="S-adenosyl-L-methionine-dependent methyltransferases"/>
    <property type="match status" value="1"/>
</dbReference>
<keyword evidence="4" id="KW-1185">Reference proteome</keyword>
<feature type="domain" description="Methyltransferase" evidence="2">
    <location>
        <begin position="108"/>
        <end position="208"/>
    </location>
</feature>
<gene>
    <name evidence="3" type="ORF">P691DRAFT_157939</name>
</gene>
<dbReference type="GO" id="GO:0008168">
    <property type="term" value="F:methyltransferase activity"/>
    <property type="evidence" value="ECO:0007669"/>
    <property type="project" value="UniProtKB-KW"/>
</dbReference>
<proteinExistence type="predicted"/>
<keyword evidence="3" id="KW-0489">Methyltransferase</keyword>
<reference evidence="3" key="1">
    <citation type="submission" date="2020-11" db="EMBL/GenBank/DDBJ databases">
        <authorList>
            <consortium name="DOE Joint Genome Institute"/>
            <person name="Ahrendt S."/>
            <person name="Riley R."/>
            <person name="Andreopoulos W."/>
            <person name="Labutti K."/>
            <person name="Pangilinan J."/>
            <person name="Ruiz-Duenas F.J."/>
            <person name="Barrasa J.M."/>
            <person name="Sanchez-Garcia M."/>
            <person name="Camarero S."/>
            <person name="Miyauchi S."/>
            <person name="Serrano A."/>
            <person name="Linde D."/>
            <person name="Babiker R."/>
            <person name="Drula E."/>
            <person name="Ayuso-Fernandez I."/>
            <person name="Pacheco R."/>
            <person name="Padilla G."/>
            <person name="Ferreira P."/>
            <person name="Barriuso J."/>
            <person name="Kellner H."/>
            <person name="Castanera R."/>
            <person name="Alfaro M."/>
            <person name="Ramirez L."/>
            <person name="Pisabarro A.G."/>
            <person name="Kuo A."/>
            <person name="Tritt A."/>
            <person name="Lipzen A."/>
            <person name="He G."/>
            <person name="Yan M."/>
            <person name="Ng V."/>
            <person name="Cullen D."/>
            <person name="Martin F."/>
            <person name="Rosso M.-N."/>
            <person name="Henrissat B."/>
            <person name="Hibbett D."/>
            <person name="Martinez A.T."/>
            <person name="Grigoriev I.V."/>
        </authorList>
    </citation>
    <scope>NUCLEOTIDE SEQUENCE</scope>
    <source>
        <strain evidence="3">MF-IS2</strain>
    </source>
</reference>
<dbReference type="OrthoDB" id="2013972at2759"/>
<evidence type="ECO:0000259" key="2">
    <source>
        <dbReference type="Pfam" id="PF13847"/>
    </source>
</evidence>
<protein>
    <submittedName>
        <fullName evidence="3">S-adenosyl-L-methionine-dependent methyltransferase</fullName>
    </submittedName>
</protein>
<dbReference type="GO" id="GO:0032259">
    <property type="term" value="P:methylation"/>
    <property type="evidence" value="ECO:0007669"/>
    <property type="project" value="UniProtKB-KW"/>
</dbReference>
<comment type="caution">
    <text evidence="3">The sequence shown here is derived from an EMBL/GenBank/DDBJ whole genome shotgun (WGS) entry which is preliminary data.</text>
</comment>